<sequence length="87" mass="9655">MKSAWDEWTAEAKVDKIFAGVTASKYDQGYVDADDLVSGFLRDAENSPKFGGLMVWYVYTDHESGYSARIKELNPTIQTAPSGVEVE</sequence>
<reference evidence="7 8" key="1">
    <citation type="journal article" date="2023" name="BMC Biotechnol.">
        <title>Vitis rotundifolia cv Carlos genome sequencing.</title>
        <authorList>
            <person name="Huff M."/>
            <person name="Hulse-Kemp A."/>
            <person name="Scheffler B."/>
            <person name="Youngblood R."/>
            <person name="Simpson S."/>
            <person name="Babiker E."/>
            <person name="Staton M."/>
        </authorList>
    </citation>
    <scope>NUCLEOTIDE SEQUENCE [LARGE SCALE GENOMIC DNA]</scope>
    <source>
        <tissue evidence="7">Leaf</tissue>
    </source>
</reference>
<dbReference type="GO" id="GO:0008843">
    <property type="term" value="F:endochitinase activity"/>
    <property type="evidence" value="ECO:0007669"/>
    <property type="project" value="UniProtKB-EC"/>
</dbReference>
<dbReference type="GO" id="GO:0005576">
    <property type="term" value="C:extracellular region"/>
    <property type="evidence" value="ECO:0007669"/>
    <property type="project" value="TreeGrafter"/>
</dbReference>
<comment type="caution">
    <text evidence="7">The sequence shown here is derived from an EMBL/GenBank/DDBJ whole genome shotgun (WGS) entry which is preliminary data.</text>
</comment>
<evidence type="ECO:0000256" key="6">
    <source>
        <dbReference type="ARBA" id="ARBA00023326"/>
    </source>
</evidence>
<organism evidence="7 8">
    <name type="scientific">Vitis rotundifolia</name>
    <name type="common">Muscadine grape</name>
    <dbReference type="NCBI Taxonomy" id="103349"/>
    <lineage>
        <taxon>Eukaryota</taxon>
        <taxon>Viridiplantae</taxon>
        <taxon>Streptophyta</taxon>
        <taxon>Embryophyta</taxon>
        <taxon>Tracheophyta</taxon>
        <taxon>Spermatophyta</taxon>
        <taxon>Magnoliopsida</taxon>
        <taxon>eudicotyledons</taxon>
        <taxon>Gunneridae</taxon>
        <taxon>Pentapetalae</taxon>
        <taxon>rosids</taxon>
        <taxon>Vitales</taxon>
        <taxon>Vitaceae</taxon>
        <taxon>Viteae</taxon>
        <taxon>Vitis</taxon>
    </lineage>
</organism>
<evidence type="ECO:0000256" key="1">
    <source>
        <dbReference type="ARBA" id="ARBA00000822"/>
    </source>
</evidence>
<keyword evidence="4" id="KW-1015">Disulfide bond</keyword>
<dbReference type="InterPro" id="IPR050542">
    <property type="entry name" value="Glycosyl_Hydrlase18_Chitinase"/>
</dbReference>
<dbReference type="GO" id="GO:0006032">
    <property type="term" value="P:chitin catabolic process"/>
    <property type="evidence" value="ECO:0007669"/>
    <property type="project" value="UniProtKB-KW"/>
</dbReference>
<keyword evidence="2" id="KW-0732">Signal</keyword>
<keyword evidence="6" id="KW-0624">Polysaccharide degradation</keyword>
<gene>
    <name evidence="7" type="ORF">PVL29_020274</name>
</gene>
<dbReference type="AlphaFoldDB" id="A0AA38Z3K0"/>
<evidence type="ECO:0000313" key="7">
    <source>
        <dbReference type="EMBL" id="KAJ9681314.1"/>
    </source>
</evidence>
<dbReference type="Gene3D" id="3.20.20.80">
    <property type="entry name" value="Glycosidases"/>
    <property type="match status" value="1"/>
</dbReference>
<evidence type="ECO:0000313" key="8">
    <source>
        <dbReference type="Proteomes" id="UP001168098"/>
    </source>
</evidence>
<dbReference type="EMBL" id="JARBHA010000015">
    <property type="protein sequence ID" value="KAJ9681314.1"/>
    <property type="molecule type" value="Genomic_DNA"/>
</dbReference>
<evidence type="ECO:0000256" key="4">
    <source>
        <dbReference type="ARBA" id="ARBA00023157"/>
    </source>
</evidence>
<evidence type="ECO:0008006" key="9">
    <source>
        <dbReference type="Google" id="ProtNLM"/>
    </source>
</evidence>
<proteinExistence type="predicted"/>
<name>A0AA38Z3K0_VITRO</name>
<evidence type="ECO:0000256" key="2">
    <source>
        <dbReference type="ARBA" id="ARBA00022729"/>
    </source>
</evidence>
<dbReference type="PANTHER" id="PTHR45708:SF22">
    <property type="entry name" value="ACIDIC ENDOCHITINASE"/>
    <property type="match status" value="1"/>
</dbReference>
<protein>
    <recommendedName>
        <fullName evidence="9">Chitinase</fullName>
    </recommendedName>
</protein>
<keyword evidence="8" id="KW-1185">Reference proteome</keyword>
<evidence type="ECO:0000256" key="5">
    <source>
        <dbReference type="ARBA" id="ARBA00023277"/>
    </source>
</evidence>
<dbReference type="Proteomes" id="UP001168098">
    <property type="component" value="Unassembled WGS sequence"/>
</dbReference>
<dbReference type="PANTHER" id="PTHR45708">
    <property type="entry name" value="ENDOCHITINASE"/>
    <property type="match status" value="1"/>
</dbReference>
<keyword evidence="3" id="KW-0146">Chitin degradation</keyword>
<accession>A0AA38Z3K0</accession>
<keyword evidence="5" id="KW-0119">Carbohydrate metabolism</keyword>
<evidence type="ECO:0000256" key="3">
    <source>
        <dbReference type="ARBA" id="ARBA00023024"/>
    </source>
</evidence>
<dbReference type="GO" id="GO:0000272">
    <property type="term" value="P:polysaccharide catabolic process"/>
    <property type="evidence" value="ECO:0007669"/>
    <property type="project" value="UniProtKB-KW"/>
</dbReference>
<comment type="catalytic activity">
    <reaction evidence="1">
        <text>Random endo-hydrolysis of N-acetyl-beta-D-glucosaminide (1-&gt;4)-beta-linkages in chitin and chitodextrins.</text>
        <dbReference type="EC" id="3.2.1.14"/>
    </reaction>
</comment>
<dbReference type="InterPro" id="IPR017853">
    <property type="entry name" value="GH"/>
</dbReference>
<dbReference type="SUPFAM" id="SSF51445">
    <property type="entry name" value="(Trans)glycosidases"/>
    <property type="match status" value="1"/>
</dbReference>